<dbReference type="Proteomes" id="UP000886819">
    <property type="component" value="Unassembled WGS sequence"/>
</dbReference>
<dbReference type="EMBL" id="DVFI01000037">
    <property type="protein sequence ID" value="HIQ62507.1"/>
    <property type="molecule type" value="Genomic_DNA"/>
</dbReference>
<gene>
    <name evidence="1" type="ORF">IAA66_02835</name>
</gene>
<protein>
    <submittedName>
        <fullName evidence="1">Uncharacterized protein</fullName>
    </submittedName>
</protein>
<reference evidence="1" key="1">
    <citation type="submission" date="2020-10" db="EMBL/GenBank/DDBJ databases">
        <authorList>
            <person name="Gilroy R."/>
        </authorList>
    </citation>
    <scope>NUCLEOTIDE SEQUENCE</scope>
    <source>
        <strain evidence="1">ChiHile30-977</strain>
    </source>
</reference>
<evidence type="ECO:0000313" key="2">
    <source>
        <dbReference type="Proteomes" id="UP000886819"/>
    </source>
</evidence>
<dbReference type="AlphaFoldDB" id="A0A9D0YUT2"/>
<evidence type="ECO:0000313" key="1">
    <source>
        <dbReference type="EMBL" id="HIQ62507.1"/>
    </source>
</evidence>
<sequence>MQSNSLGVLLPEMRLDFWDELWHGQISNASALDRRLSVLELPLRADAPCCRCVLRLQHGDAYLNHIWRYGRDRLRVAVGNLLPREERGVVYGVCRLTPRHVYILACAMAQTDADTLLARAKEDIARLVEALENYLDLHSELKEIVPVSSIRELAETAS</sequence>
<reference evidence="1" key="2">
    <citation type="journal article" date="2021" name="PeerJ">
        <title>Extensive microbial diversity within the chicken gut microbiome revealed by metagenomics and culture.</title>
        <authorList>
            <person name="Gilroy R."/>
            <person name="Ravi A."/>
            <person name="Getino M."/>
            <person name="Pursley I."/>
            <person name="Horton D.L."/>
            <person name="Alikhan N.F."/>
            <person name="Baker D."/>
            <person name="Gharbi K."/>
            <person name="Hall N."/>
            <person name="Watson M."/>
            <person name="Adriaenssens E.M."/>
            <person name="Foster-Nyarko E."/>
            <person name="Jarju S."/>
            <person name="Secka A."/>
            <person name="Antonio M."/>
            <person name="Oren A."/>
            <person name="Chaudhuri R.R."/>
            <person name="La Ragione R."/>
            <person name="Hildebrand F."/>
            <person name="Pallen M.J."/>
        </authorList>
    </citation>
    <scope>NUCLEOTIDE SEQUENCE</scope>
    <source>
        <strain evidence="1">ChiHile30-977</strain>
    </source>
</reference>
<name>A0A9D0YUT2_9FIRM</name>
<proteinExistence type="predicted"/>
<comment type="caution">
    <text evidence="1">The sequence shown here is derived from an EMBL/GenBank/DDBJ whole genome shotgun (WGS) entry which is preliminary data.</text>
</comment>
<accession>A0A9D0YUT2</accession>
<organism evidence="1 2">
    <name type="scientific">Candidatus Avichristensenella intestinipullorum</name>
    <dbReference type="NCBI Taxonomy" id="2840693"/>
    <lineage>
        <taxon>Bacteria</taxon>
        <taxon>Bacillati</taxon>
        <taxon>Bacillota</taxon>
        <taxon>Clostridia</taxon>
        <taxon>Candidatus Avichristensenella</taxon>
    </lineage>
</organism>